<dbReference type="RefSeq" id="WP_164043957.1">
    <property type="nucleotide sequence ID" value="NZ_JAAGNZ010000007.1"/>
</dbReference>
<evidence type="ECO:0000313" key="1">
    <source>
        <dbReference type="EMBL" id="NEU70644.1"/>
    </source>
</evidence>
<dbReference type="EMBL" id="JAAGNZ010000007">
    <property type="protein sequence ID" value="NEU70644.1"/>
    <property type="molecule type" value="Genomic_DNA"/>
</dbReference>
<comment type="caution">
    <text evidence="1">The sequence shown here is derived from an EMBL/GenBank/DDBJ whole genome shotgun (WGS) entry which is preliminary data.</text>
</comment>
<accession>A0A6M0IRD9</accession>
<name>A0A6M0IRD9_9BACT</name>
<dbReference type="AlphaFoldDB" id="A0A6M0IRD9"/>
<dbReference type="Proteomes" id="UP000477386">
    <property type="component" value="Unassembled WGS sequence"/>
</dbReference>
<gene>
    <name evidence="1" type="ORF">GK091_27510</name>
</gene>
<sequence>MNFDTIDYLSEGTPRQREAYRILTEHAILTKLESFTPLLVGTIPINIDIETSDLDIICRWVDRHTFITVVRDSFSGEDGFSIRESAESGKEVVVATFRIDGVEIELFGQNVPTHQQMGYRHMLIEHKLLTERGEPFRQEILALKRMGYKTEPAFGRALGLQGNPYIELLAYESDPSSPDRS</sequence>
<dbReference type="InterPro" id="IPR025365">
    <property type="entry name" value="DUF4269"/>
</dbReference>
<organism evidence="1 2">
    <name type="scientific">Spirosoma agri</name>
    <dbReference type="NCBI Taxonomy" id="1987381"/>
    <lineage>
        <taxon>Bacteria</taxon>
        <taxon>Pseudomonadati</taxon>
        <taxon>Bacteroidota</taxon>
        <taxon>Cytophagia</taxon>
        <taxon>Cytophagales</taxon>
        <taxon>Cytophagaceae</taxon>
        <taxon>Spirosoma</taxon>
    </lineage>
</organism>
<protein>
    <submittedName>
        <fullName evidence="1">DUF4269 domain-containing protein</fullName>
    </submittedName>
</protein>
<keyword evidence="2" id="KW-1185">Reference proteome</keyword>
<evidence type="ECO:0000313" key="2">
    <source>
        <dbReference type="Proteomes" id="UP000477386"/>
    </source>
</evidence>
<dbReference type="Pfam" id="PF14091">
    <property type="entry name" value="DUF4269"/>
    <property type="match status" value="1"/>
</dbReference>
<proteinExistence type="predicted"/>
<reference evidence="1 2" key="1">
    <citation type="submission" date="2020-02" db="EMBL/GenBank/DDBJ databases">
        <title>Draft genome sequence of two Spirosoma agri KCTC 52727 and Spirosoma terrae KCTC 52035.</title>
        <authorList>
            <person name="Rojas J."/>
            <person name="Ambika Manirajan B."/>
            <person name="Ratering S."/>
            <person name="Suarez C."/>
            <person name="Schnell S."/>
        </authorList>
    </citation>
    <scope>NUCLEOTIDE SEQUENCE [LARGE SCALE GENOMIC DNA]</scope>
    <source>
        <strain evidence="1 2">KCTC 52727</strain>
    </source>
</reference>